<reference evidence="1" key="1">
    <citation type="submission" date="2020-02" db="EMBL/GenBank/DDBJ databases">
        <authorList>
            <person name="Meier V. D."/>
        </authorList>
    </citation>
    <scope>NUCLEOTIDE SEQUENCE</scope>
    <source>
        <strain evidence="1">AVDCRST_MAG14</strain>
    </source>
</reference>
<protein>
    <submittedName>
        <fullName evidence="1">Uncharacterized protein</fullName>
    </submittedName>
</protein>
<dbReference type="AlphaFoldDB" id="A0A6J4QRW3"/>
<dbReference type="EMBL" id="CADCVG010000026">
    <property type="protein sequence ID" value="CAA9447676.1"/>
    <property type="molecule type" value="Genomic_DNA"/>
</dbReference>
<organism evidence="1">
    <name type="scientific">uncultured Rubrobacteraceae bacterium</name>
    <dbReference type="NCBI Taxonomy" id="349277"/>
    <lineage>
        <taxon>Bacteria</taxon>
        <taxon>Bacillati</taxon>
        <taxon>Actinomycetota</taxon>
        <taxon>Rubrobacteria</taxon>
        <taxon>Rubrobacterales</taxon>
        <taxon>Rubrobacteraceae</taxon>
        <taxon>environmental samples</taxon>
    </lineage>
</organism>
<evidence type="ECO:0000313" key="1">
    <source>
        <dbReference type="EMBL" id="CAA9447676.1"/>
    </source>
</evidence>
<feature type="non-terminal residue" evidence="1">
    <location>
        <position position="80"/>
    </location>
</feature>
<name>A0A6J4QRW3_9ACTN</name>
<sequence length="80" mass="9820">GPLRVQVRGVRGTVRPDAFDERGQRVGGVSRVRQQRVAASYLQLRLRHPRRLRHVYQPHDERSYGRWRRRWLLRRWLLRL</sequence>
<gene>
    <name evidence="1" type="ORF">AVDCRST_MAG14-568</name>
</gene>
<feature type="non-terminal residue" evidence="1">
    <location>
        <position position="1"/>
    </location>
</feature>
<proteinExistence type="predicted"/>
<accession>A0A6J4QRW3</accession>